<dbReference type="AlphaFoldDB" id="A0A1H1LG80"/>
<accession>A0A1H1LG80</accession>
<gene>
    <name evidence="1" type="ORF">SAMN04488570_0181</name>
</gene>
<evidence type="ECO:0000313" key="1">
    <source>
        <dbReference type="EMBL" id="SDR72869.1"/>
    </source>
</evidence>
<name>A0A1H1LG80_9ACTN</name>
<dbReference type="STRING" id="642780.SAMN04488570_0181"/>
<sequence>MPAPWLHQLLDDAAVLPPRGELLARALAAHAPLRRGDHAEAVGGFTVTDRDFPHLRTGDLPLHLRLAGGAGMLEAALRSLPGAAVAVRRVEVALRDEADLAHNARRVVQVLDGAEPSVVDPLAVHVGVPVPPDAPSAGWLAALDELAARELGLLLPLGDGVSATGTAVAVEAALDRELPITFRGAGPDDALTALRAVRTALDGDGVEAVAAALADPAGAAGWVRSDPAVAARTRRWCVSVSVPDLPAALSHLASRGLLDEPAT</sequence>
<dbReference type="RefSeq" id="WP_091725174.1">
    <property type="nucleotide sequence ID" value="NZ_LT629757.1"/>
</dbReference>
<protein>
    <submittedName>
        <fullName evidence="1">Uncharacterized protein</fullName>
    </submittedName>
</protein>
<proteinExistence type="predicted"/>
<dbReference type="OrthoDB" id="9778153at2"/>
<keyword evidence="2" id="KW-1185">Reference proteome</keyword>
<evidence type="ECO:0000313" key="2">
    <source>
        <dbReference type="Proteomes" id="UP000198859"/>
    </source>
</evidence>
<reference evidence="2" key="1">
    <citation type="submission" date="2016-10" db="EMBL/GenBank/DDBJ databases">
        <authorList>
            <person name="Varghese N."/>
            <person name="Submissions S."/>
        </authorList>
    </citation>
    <scope>NUCLEOTIDE SEQUENCE [LARGE SCALE GENOMIC DNA]</scope>
    <source>
        <strain evidence="2">DSM 22127</strain>
    </source>
</reference>
<organism evidence="1 2">
    <name type="scientific">Nocardioides scoriae</name>
    <dbReference type="NCBI Taxonomy" id="642780"/>
    <lineage>
        <taxon>Bacteria</taxon>
        <taxon>Bacillati</taxon>
        <taxon>Actinomycetota</taxon>
        <taxon>Actinomycetes</taxon>
        <taxon>Propionibacteriales</taxon>
        <taxon>Nocardioidaceae</taxon>
        <taxon>Nocardioides</taxon>
    </lineage>
</organism>
<dbReference type="EMBL" id="LT629757">
    <property type="protein sequence ID" value="SDR72869.1"/>
    <property type="molecule type" value="Genomic_DNA"/>
</dbReference>
<dbReference type="Proteomes" id="UP000198859">
    <property type="component" value="Chromosome I"/>
</dbReference>